<proteinExistence type="predicted"/>
<evidence type="ECO:0000313" key="4">
    <source>
        <dbReference type="Proteomes" id="UP000317180"/>
    </source>
</evidence>
<keyword evidence="4" id="KW-1185">Reference proteome</keyword>
<gene>
    <name evidence="2" type="primary">dndE</name>
    <name evidence="1" type="ORF">BAG01nite_47890</name>
    <name evidence="2" type="ORF">EB820_18425</name>
</gene>
<comment type="caution">
    <text evidence="2">The sequence shown here is derived from an EMBL/GenBank/DDBJ whole genome shotgun (WGS) entry which is preliminary data.</text>
</comment>
<evidence type="ECO:0000313" key="2">
    <source>
        <dbReference type="EMBL" id="RNB52795.1"/>
    </source>
</evidence>
<name>A0A3M8AQH0_9BACL</name>
<evidence type="ECO:0000313" key="3">
    <source>
        <dbReference type="Proteomes" id="UP000276178"/>
    </source>
</evidence>
<dbReference type="InterPro" id="IPR014969">
    <property type="entry name" value="DNA_S_DndE"/>
</dbReference>
<dbReference type="EMBL" id="BJOD01000091">
    <property type="protein sequence ID" value="GED28687.1"/>
    <property type="molecule type" value="Genomic_DNA"/>
</dbReference>
<organism evidence="2 3">
    <name type="scientific">Brevibacillus agri</name>
    <dbReference type="NCBI Taxonomy" id="51101"/>
    <lineage>
        <taxon>Bacteria</taxon>
        <taxon>Bacillati</taxon>
        <taxon>Bacillota</taxon>
        <taxon>Bacilli</taxon>
        <taxon>Bacillales</taxon>
        <taxon>Paenibacillaceae</taxon>
        <taxon>Brevibacillus</taxon>
    </lineage>
</organism>
<sequence>MQFRLKTSKATADRLKDLQNATGLTPNILARIAVALSLKEPQPVSPIVKDVSGLEFNRNTLTGSYDFVFKALISQREKRELSDEDYFPVLFNAHLERGCKLLENEYNYAGNSQKLITNLLDKIPGGSD</sequence>
<accession>A0A3M8AQH0</accession>
<evidence type="ECO:0000313" key="1">
    <source>
        <dbReference type="EMBL" id="GED28687.1"/>
    </source>
</evidence>
<dbReference type="AlphaFoldDB" id="A0A3M8AQH0"/>
<dbReference type="InterPro" id="IPR038472">
    <property type="entry name" value="DndE_sf"/>
</dbReference>
<dbReference type="Pfam" id="PF08870">
    <property type="entry name" value="DndE"/>
    <property type="match status" value="1"/>
</dbReference>
<dbReference type="Proteomes" id="UP000276178">
    <property type="component" value="Unassembled WGS sequence"/>
</dbReference>
<protein>
    <submittedName>
        <fullName evidence="2">DNA sulfur modification protein DndE</fullName>
    </submittedName>
</protein>
<dbReference type="NCBIfam" id="TIGR03184">
    <property type="entry name" value="DNA_S_dndE"/>
    <property type="match status" value="1"/>
</dbReference>
<dbReference type="EMBL" id="RHHN01000052">
    <property type="protein sequence ID" value="RNB52795.1"/>
    <property type="molecule type" value="Genomic_DNA"/>
</dbReference>
<dbReference type="GeneID" id="82812905"/>
<dbReference type="OrthoDB" id="512647at2"/>
<dbReference type="Proteomes" id="UP000317180">
    <property type="component" value="Unassembled WGS sequence"/>
</dbReference>
<dbReference type="RefSeq" id="WP_122953195.1">
    <property type="nucleotide sequence ID" value="NZ_BJOD01000091.1"/>
</dbReference>
<reference evidence="2 3" key="1">
    <citation type="submission" date="2018-10" db="EMBL/GenBank/DDBJ databases">
        <title>Phylogenomics of Brevibacillus.</title>
        <authorList>
            <person name="Dunlap C."/>
        </authorList>
    </citation>
    <scope>NUCLEOTIDE SEQUENCE [LARGE SCALE GENOMIC DNA]</scope>
    <source>
        <strain evidence="2 3">NRRL NRS 1219</strain>
    </source>
</reference>
<reference evidence="1 4" key="2">
    <citation type="submission" date="2019-06" db="EMBL/GenBank/DDBJ databases">
        <title>Whole genome shotgun sequence of Brevibacillus agri NBRC 15538.</title>
        <authorList>
            <person name="Hosoyama A."/>
            <person name="Uohara A."/>
            <person name="Ohji S."/>
            <person name="Ichikawa N."/>
        </authorList>
    </citation>
    <scope>NUCLEOTIDE SEQUENCE [LARGE SCALE GENOMIC DNA]</scope>
    <source>
        <strain evidence="1 4">NBRC 15538</strain>
    </source>
</reference>
<dbReference type="Gene3D" id="1.10.1220.160">
    <property type="entry name" value="DNA sulphur modification protein DndE"/>
    <property type="match status" value="1"/>
</dbReference>